<reference evidence="1" key="2">
    <citation type="journal article" date="2015" name="Fish Shellfish Immunol.">
        <title>Early steps in the European eel (Anguilla anguilla)-Vibrio vulnificus interaction in the gills: Role of the RtxA13 toxin.</title>
        <authorList>
            <person name="Callol A."/>
            <person name="Pajuelo D."/>
            <person name="Ebbesson L."/>
            <person name="Teles M."/>
            <person name="MacKenzie S."/>
            <person name="Amaro C."/>
        </authorList>
    </citation>
    <scope>NUCLEOTIDE SEQUENCE</scope>
</reference>
<accession>A0A0E9QLP5</accession>
<reference evidence="1" key="1">
    <citation type="submission" date="2014-11" db="EMBL/GenBank/DDBJ databases">
        <authorList>
            <person name="Amaro Gonzalez C."/>
        </authorList>
    </citation>
    <scope>NUCLEOTIDE SEQUENCE</scope>
</reference>
<proteinExistence type="predicted"/>
<sequence>MQKIPITPYSQSACALKRRYSKHLSTPKTTHLLAYYLHGL</sequence>
<dbReference type="EMBL" id="GBXM01091170">
    <property type="protein sequence ID" value="JAH17407.1"/>
    <property type="molecule type" value="Transcribed_RNA"/>
</dbReference>
<dbReference type="AlphaFoldDB" id="A0A0E9QLP5"/>
<evidence type="ECO:0000313" key="1">
    <source>
        <dbReference type="EMBL" id="JAH17407.1"/>
    </source>
</evidence>
<name>A0A0E9QLP5_ANGAN</name>
<protein>
    <submittedName>
        <fullName evidence="1">Uncharacterized protein</fullName>
    </submittedName>
</protein>
<organism evidence="1">
    <name type="scientific">Anguilla anguilla</name>
    <name type="common">European freshwater eel</name>
    <name type="synonym">Muraena anguilla</name>
    <dbReference type="NCBI Taxonomy" id="7936"/>
    <lineage>
        <taxon>Eukaryota</taxon>
        <taxon>Metazoa</taxon>
        <taxon>Chordata</taxon>
        <taxon>Craniata</taxon>
        <taxon>Vertebrata</taxon>
        <taxon>Euteleostomi</taxon>
        <taxon>Actinopterygii</taxon>
        <taxon>Neopterygii</taxon>
        <taxon>Teleostei</taxon>
        <taxon>Anguilliformes</taxon>
        <taxon>Anguillidae</taxon>
        <taxon>Anguilla</taxon>
    </lineage>
</organism>